<dbReference type="InterPro" id="IPR001789">
    <property type="entry name" value="Sig_transdc_resp-reg_receiver"/>
</dbReference>
<comment type="caution">
    <text evidence="4">The sequence shown here is derived from an EMBL/GenBank/DDBJ whole genome shotgun (WGS) entry which is preliminary data.</text>
</comment>
<dbReference type="Pfam" id="PF00072">
    <property type="entry name" value="Response_reg"/>
    <property type="match status" value="1"/>
</dbReference>
<dbReference type="SUPFAM" id="SSF52172">
    <property type="entry name" value="CheY-like"/>
    <property type="match status" value="1"/>
</dbReference>
<evidence type="ECO:0000259" key="3">
    <source>
        <dbReference type="PROSITE" id="PS50110"/>
    </source>
</evidence>
<accession>A0A4Q1D3C0</accession>
<feature type="modified residue" description="4-aspartylphosphate" evidence="2">
    <location>
        <position position="60"/>
    </location>
</feature>
<dbReference type="PANTHER" id="PTHR44591">
    <property type="entry name" value="STRESS RESPONSE REGULATOR PROTEIN 1"/>
    <property type="match status" value="1"/>
</dbReference>
<evidence type="ECO:0000256" key="2">
    <source>
        <dbReference type="PROSITE-ProRule" id="PRU00169"/>
    </source>
</evidence>
<name>A0A4Q1D3C0_9BACT</name>
<dbReference type="RefSeq" id="WP_129005196.1">
    <property type="nucleotide sequence ID" value="NZ_SDHZ01000003.1"/>
</dbReference>
<proteinExistence type="predicted"/>
<evidence type="ECO:0000256" key="1">
    <source>
        <dbReference type="ARBA" id="ARBA00022553"/>
    </source>
</evidence>
<dbReference type="SMART" id="SM00448">
    <property type="entry name" value="REC"/>
    <property type="match status" value="1"/>
</dbReference>
<reference evidence="4 5" key="1">
    <citation type="submission" date="2019-01" db="EMBL/GenBank/DDBJ databases">
        <title>Filimonas sp. strain TTM-71.</title>
        <authorList>
            <person name="Chen W.-M."/>
        </authorList>
    </citation>
    <scope>NUCLEOTIDE SEQUENCE [LARGE SCALE GENOMIC DNA]</scope>
    <source>
        <strain evidence="4 5">TTM-71</strain>
    </source>
</reference>
<dbReference type="EMBL" id="SDHZ01000003">
    <property type="protein sequence ID" value="RXK81799.1"/>
    <property type="molecule type" value="Genomic_DNA"/>
</dbReference>
<dbReference type="InterPro" id="IPR050595">
    <property type="entry name" value="Bact_response_regulator"/>
</dbReference>
<dbReference type="PROSITE" id="PS50110">
    <property type="entry name" value="RESPONSE_REGULATORY"/>
    <property type="match status" value="1"/>
</dbReference>
<feature type="domain" description="Response regulatory" evidence="3">
    <location>
        <begin position="11"/>
        <end position="127"/>
    </location>
</feature>
<keyword evidence="1 2" id="KW-0597">Phosphoprotein</keyword>
<dbReference type="OrthoDB" id="9789181at2"/>
<dbReference type="Gene3D" id="3.40.50.2300">
    <property type="match status" value="1"/>
</dbReference>
<evidence type="ECO:0000313" key="5">
    <source>
        <dbReference type="Proteomes" id="UP000290545"/>
    </source>
</evidence>
<protein>
    <submittedName>
        <fullName evidence="4">Response regulator</fullName>
    </submittedName>
</protein>
<dbReference type="InterPro" id="IPR011006">
    <property type="entry name" value="CheY-like_superfamily"/>
</dbReference>
<sequence length="136" mass="14997">MALSENAILPKLFIIEDDPSIQMVLSKFLSKTFELNVFGSAMNALAYLQEGNIPDIIISDLHIPGLSGMELLKQLKSSGIFNSVPVVILSGEENSETRILCLEAGADDFIVKPFSPRELEVRLKMILKRHGKVLAN</sequence>
<dbReference type="Proteomes" id="UP000290545">
    <property type="component" value="Unassembled WGS sequence"/>
</dbReference>
<gene>
    <name evidence="4" type="ORF">ESB13_18580</name>
</gene>
<keyword evidence="5" id="KW-1185">Reference proteome</keyword>
<dbReference type="PANTHER" id="PTHR44591:SF3">
    <property type="entry name" value="RESPONSE REGULATORY DOMAIN-CONTAINING PROTEIN"/>
    <property type="match status" value="1"/>
</dbReference>
<dbReference type="GO" id="GO:0000160">
    <property type="term" value="P:phosphorelay signal transduction system"/>
    <property type="evidence" value="ECO:0007669"/>
    <property type="project" value="InterPro"/>
</dbReference>
<organism evidence="4 5">
    <name type="scientific">Filimonas effusa</name>
    <dbReference type="NCBI Taxonomy" id="2508721"/>
    <lineage>
        <taxon>Bacteria</taxon>
        <taxon>Pseudomonadati</taxon>
        <taxon>Bacteroidota</taxon>
        <taxon>Chitinophagia</taxon>
        <taxon>Chitinophagales</taxon>
        <taxon>Chitinophagaceae</taxon>
        <taxon>Filimonas</taxon>
    </lineage>
</organism>
<evidence type="ECO:0000313" key="4">
    <source>
        <dbReference type="EMBL" id="RXK81799.1"/>
    </source>
</evidence>
<dbReference type="AlphaFoldDB" id="A0A4Q1D3C0"/>